<feature type="chain" id="PRO_5040462595" evidence="1">
    <location>
        <begin position="21"/>
        <end position="154"/>
    </location>
</feature>
<evidence type="ECO:0000313" key="3">
    <source>
        <dbReference type="Proteomes" id="UP000799429"/>
    </source>
</evidence>
<dbReference type="AlphaFoldDB" id="A0A9P4VME8"/>
<comment type="caution">
    <text evidence="2">The sequence shown here is derived from an EMBL/GenBank/DDBJ whole genome shotgun (WGS) entry which is preliminary data.</text>
</comment>
<gene>
    <name evidence="2" type="ORF">M501DRAFT_1016649</name>
</gene>
<keyword evidence="3" id="KW-1185">Reference proteome</keyword>
<reference evidence="2" key="1">
    <citation type="journal article" date="2020" name="Stud. Mycol.">
        <title>101 Dothideomycetes genomes: a test case for predicting lifestyles and emergence of pathogens.</title>
        <authorList>
            <person name="Haridas S."/>
            <person name="Albert R."/>
            <person name="Binder M."/>
            <person name="Bloem J."/>
            <person name="Labutti K."/>
            <person name="Salamov A."/>
            <person name="Andreopoulos B."/>
            <person name="Baker S."/>
            <person name="Barry K."/>
            <person name="Bills G."/>
            <person name="Bluhm B."/>
            <person name="Cannon C."/>
            <person name="Castanera R."/>
            <person name="Culley D."/>
            <person name="Daum C."/>
            <person name="Ezra D."/>
            <person name="Gonzalez J."/>
            <person name="Henrissat B."/>
            <person name="Kuo A."/>
            <person name="Liang C."/>
            <person name="Lipzen A."/>
            <person name="Lutzoni F."/>
            <person name="Magnuson J."/>
            <person name="Mondo S."/>
            <person name="Nolan M."/>
            <person name="Ohm R."/>
            <person name="Pangilinan J."/>
            <person name="Park H.-J."/>
            <person name="Ramirez L."/>
            <person name="Alfaro M."/>
            <person name="Sun H."/>
            <person name="Tritt A."/>
            <person name="Yoshinaga Y."/>
            <person name="Zwiers L.-H."/>
            <person name="Turgeon B."/>
            <person name="Goodwin S."/>
            <person name="Spatafora J."/>
            <person name="Crous P."/>
            <person name="Grigoriev I."/>
        </authorList>
    </citation>
    <scope>NUCLEOTIDE SEQUENCE</scope>
    <source>
        <strain evidence="2">CBS 101060</strain>
    </source>
</reference>
<protein>
    <submittedName>
        <fullName evidence="2">Uncharacterized protein</fullName>
    </submittedName>
</protein>
<name>A0A9P4VME8_9PEZI</name>
<feature type="signal peptide" evidence="1">
    <location>
        <begin position="1"/>
        <end position="20"/>
    </location>
</feature>
<accession>A0A9P4VME8</accession>
<keyword evidence="1" id="KW-0732">Signal</keyword>
<organism evidence="2 3">
    <name type="scientific">Patellaria atrata CBS 101060</name>
    <dbReference type="NCBI Taxonomy" id="1346257"/>
    <lineage>
        <taxon>Eukaryota</taxon>
        <taxon>Fungi</taxon>
        <taxon>Dikarya</taxon>
        <taxon>Ascomycota</taxon>
        <taxon>Pezizomycotina</taxon>
        <taxon>Dothideomycetes</taxon>
        <taxon>Dothideomycetes incertae sedis</taxon>
        <taxon>Patellariales</taxon>
        <taxon>Patellariaceae</taxon>
        <taxon>Patellaria</taxon>
    </lineage>
</organism>
<proteinExistence type="predicted"/>
<dbReference type="OrthoDB" id="3943581at2759"/>
<evidence type="ECO:0000313" key="2">
    <source>
        <dbReference type="EMBL" id="KAF2838556.1"/>
    </source>
</evidence>
<evidence type="ECO:0000256" key="1">
    <source>
        <dbReference type="SAM" id="SignalP"/>
    </source>
</evidence>
<dbReference type="EMBL" id="MU006096">
    <property type="protein sequence ID" value="KAF2838556.1"/>
    <property type="molecule type" value="Genomic_DNA"/>
</dbReference>
<sequence length="154" mass="16364">MRLNIQPLVLLLAFSHFTLSSPKSLPSPLPIIAPLHTGTAGSKSCHGPSLPPLSLSPPGIQHTKPVCYTLPATAECGIFVANKDDRCEARLYSVSNCGGPEQEEEGPWYQNTAVFMPEIRPVGGMWRSVSVRCGVVKDVDTGVIGAAEKLLNGA</sequence>
<dbReference type="Proteomes" id="UP000799429">
    <property type="component" value="Unassembled WGS sequence"/>
</dbReference>